<accession>A0A0E0UYK6</accession>
<feature type="transmembrane region" description="Helical" evidence="1">
    <location>
        <begin position="7"/>
        <end position="24"/>
    </location>
</feature>
<evidence type="ECO:0008006" key="4">
    <source>
        <dbReference type="Google" id="ProtNLM"/>
    </source>
</evidence>
<dbReference type="InterPro" id="IPR018770">
    <property type="entry name" value="ChloroindolylP_hydrolase"/>
</dbReference>
<dbReference type="PATRIC" id="fig|1030009.3.peg.2049"/>
<evidence type="ECO:0000313" key="2">
    <source>
        <dbReference type="EMBL" id="AEH93065.1"/>
    </source>
</evidence>
<sequence length="219" mass="25289">MTVFKKILAFTGSIFLVMLLAGILTSLIHSGLVIAAIVIAVAAILFFFSSKAGDRAQMIATGLTKKEYKYIRTNLEEARVKIIRLQKIMTQNKALYSFQERNKTLLLTKRIYGIVKDEPKRFYEAEDFFFSHLDSLVELTEKYAFLEKQPVKDKKIYQTLSDTRTLLNDLSRVIEKDLFTLLNQDVNNLDFELEVAKNSISKQKKKFERGTKDDREQAK</sequence>
<keyword evidence="1" id="KW-1133">Transmembrane helix</keyword>
<keyword evidence="1" id="KW-0472">Membrane</keyword>
<keyword evidence="1" id="KW-0812">Transmembrane</keyword>
<dbReference type="EMBL" id="CP002816">
    <property type="protein sequence ID" value="AEH93065.1"/>
    <property type="molecule type" value="Genomic_DNA"/>
</dbReference>
<name>A0A0E0UYK6_LISMM</name>
<evidence type="ECO:0000256" key="1">
    <source>
        <dbReference type="SAM" id="Phobius"/>
    </source>
</evidence>
<dbReference type="Pfam" id="PF10112">
    <property type="entry name" value="Halogen_Hydrol"/>
    <property type="match status" value="1"/>
</dbReference>
<proteinExistence type="predicted"/>
<evidence type="ECO:0000313" key="3">
    <source>
        <dbReference type="Proteomes" id="UP000000486"/>
    </source>
</evidence>
<gene>
    <name evidence="2" type="ordered locus">LMM7_2060</name>
</gene>
<dbReference type="RefSeq" id="WP_003725865.1">
    <property type="nucleotide sequence ID" value="NC_017537.1"/>
</dbReference>
<dbReference type="AlphaFoldDB" id="A0A0E0UYK6"/>
<dbReference type="KEGG" id="lmq:LMM7_2060"/>
<reference evidence="2 3" key="1">
    <citation type="journal article" date="2011" name="J. Bacteriol.">
        <title>Genome sequence of the nonpathogenic Listeria monocytogenes serovar 4a strain M7.</title>
        <authorList>
            <person name="Chen J."/>
            <person name="Xia Y."/>
            <person name="Cheng C."/>
            <person name="Fang C."/>
            <person name="Shan Y."/>
            <person name="Jin G."/>
            <person name="Fang W."/>
        </authorList>
    </citation>
    <scope>NUCLEOTIDE SEQUENCE [LARGE SCALE GENOMIC DNA]</scope>
    <source>
        <strain evidence="2 3">M7</strain>
    </source>
</reference>
<feature type="transmembrane region" description="Helical" evidence="1">
    <location>
        <begin position="30"/>
        <end position="48"/>
    </location>
</feature>
<dbReference type="Proteomes" id="UP000000486">
    <property type="component" value="Chromosome"/>
</dbReference>
<dbReference type="HOGENOM" id="CLU_109779_0_0_9"/>
<organism evidence="2 3">
    <name type="scientific">Listeria monocytogenes serotype 4a (strain M7)</name>
    <dbReference type="NCBI Taxonomy" id="1030009"/>
    <lineage>
        <taxon>Bacteria</taxon>
        <taxon>Bacillati</taxon>
        <taxon>Bacillota</taxon>
        <taxon>Bacilli</taxon>
        <taxon>Bacillales</taxon>
        <taxon>Listeriaceae</taxon>
        <taxon>Listeria</taxon>
    </lineage>
</organism>
<protein>
    <recommendedName>
        <fullName evidence="4">5-bromo-4-chloroindolyl phosphate hydrolysis protein</fullName>
    </recommendedName>
</protein>